<name>A0AAN9R2F6_PHACN</name>
<sequence>MFFSLKGECLNFVSIRIYHTKIQRTRILFTNSELQIIRIFFSHIPCNVTRGWMFPHVMGTWAKLSTG</sequence>
<reference evidence="1 2" key="1">
    <citation type="submission" date="2024-01" db="EMBL/GenBank/DDBJ databases">
        <title>The genomes of 5 underutilized Papilionoideae crops provide insights into root nodulation and disease resistanc.</title>
        <authorList>
            <person name="Jiang F."/>
        </authorList>
    </citation>
    <scope>NUCLEOTIDE SEQUENCE [LARGE SCALE GENOMIC DNA]</scope>
    <source>
        <strain evidence="1">JINMINGXINNONG_FW02</strain>
        <tissue evidence="1">Leaves</tissue>
    </source>
</reference>
<proteinExistence type="predicted"/>
<keyword evidence="2" id="KW-1185">Reference proteome</keyword>
<dbReference type="EMBL" id="JAYMYR010000006">
    <property type="protein sequence ID" value="KAK7356867.1"/>
    <property type="molecule type" value="Genomic_DNA"/>
</dbReference>
<accession>A0AAN9R2F6</accession>
<protein>
    <submittedName>
        <fullName evidence="1">Uncharacterized protein</fullName>
    </submittedName>
</protein>
<comment type="caution">
    <text evidence="1">The sequence shown here is derived from an EMBL/GenBank/DDBJ whole genome shotgun (WGS) entry which is preliminary data.</text>
</comment>
<evidence type="ECO:0000313" key="1">
    <source>
        <dbReference type="EMBL" id="KAK7356867.1"/>
    </source>
</evidence>
<dbReference type="Proteomes" id="UP001374584">
    <property type="component" value="Unassembled WGS sequence"/>
</dbReference>
<gene>
    <name evidence="1" type="ORF">VNO80_16147</name>
</gene>
<evidence type="ECO:0000313" key="2">
    <source>
        <dbReference type="Proteomes" id="UP001374584"/>
    </source>
</evidence>
<dbReference type="AlphaFoldDB" id="A0AAN9R2F6"/>
<organism evidence="1 2">
    <name type="scientific">Phaseolus coccineus</name>
    <name type="common">Scarlet runner bean</name>
    <name type="synonym">Phaseolus multiflorus</name>
    <dbReference type="NCBI Taxonomy" id="3886"/>
    <lineage>
        <taxon>Eukaryota</taxon>
        <taxon>Viridiplantae</taxon>
        <taxon>Streptophyta</taxon>
        <taxon>Embryophyta</taxon>
        <taxon>Tracheophyta</taxon>
        <taxon>Spermatophyta</taxon>
        <taxon>Magnoliopsida</taxon>
        <taxon>eudicotyledons</taxon>
        <taxon>Gunneridae</taxon>
        <taxon>Pentapetalae</taxon>
        <taxon>rosids</taxon>
        <taxon>fabids</taxon>
        <taxon>Fabales</taxon>
        <taxon>Fabaceae</taxon>
        <taxon>Papilionoideae</taxon>
        <taxon>50 kb inversion clade</taxon>
        <taxon>NPAAA clade</taxon>
        <taxon>indigoferoid/millettioid clade</taxon>
        <taxon>Phaseoleae</taxon>
        <taxon>Phaseolus</taxon>
    </lineage>
</organism>